<keyword evidence="6" id="KW-0560">Oxidoreductase</keyword>
<gene>
    <name evidence="8" type="ORF">G6F50_017691</name>
</gene>
<keyword evidence="5" id="KW-0274">FAD</keyword>
<protein>
    <recommendedName>
        <fullName evidence="10">Malate dehydrogenase (quinone)</fullName>
    </recommendedName>
</protein>
<dbReference type="Proteomes" id="UP000740926">
    <property type="component" value="Unassembled WGS sequence"/>
</dbReference>
<evidence type="ECO:0000313" key="9">
    <source>
        <dbReference type="Proteomes" id="UP000740926"/>
    </source>
</evidence>
<keyword evidence="3" id="KW-0816">Tricarboxylic acid cycle</keyword>
<evidence type="ECO:0000256" key="1">
    <source>
        <dbReference type="ARBA" id="ARBA00001974"/>
    </source>
</evidence>
<dbReference type="InterPro" id="IPR006231">
    <property type="entry name" value="MQO"/>
</dbReference>
<evidence type="ECO:0008006" key="10">
    <source>
        <dbReference type="Google" id="ProtNLM"/>
    </source>
</evidence>
<reference evidence="8 9" key="1">
    <citation type="journal article" date="2020" name="Microb. Genom.">
        <title>Genetic diversity of clinical and environmental Mucorales isolates obtained from an investigation of mucormycosis cases among solid organ transplant recipients.</title>
        <authorList>
            <person name="Nguyen M.H."/>
            <person name="Kaul D."/>
            <person name="Muto C."/>
            <person name="Cheng S.J."/>
            <person name="Richter R.A."/>
            <person name="Bruno V.M."/>
            <person name="Liu G."/>
            <person name="Beyhan S."/>
            <person name="Sundermann A.J."/>
            <person name="Mounaud S."/>
            <person name="Pasculle A.W."/>
            <person name="Nierman W.C."/>
            <person name="Driscoll E."/>
            <person name="Cumbie R."/>
            <person name="Clancy C.J."/>
            <person name="Dupont C.L."/>
        </authorList>
    </citation>
    <scope>NUCLEOTIDE SEQUENCE [LARGE SCALE GENOMIC DNA]</scope>
    <source>
        <strain evidence="8 9">GL24</strain>
    </source>
</reference>
<sequence>MLDLMAKAFPQQMKAGWEARLREIVPSYGRKLNDSAALPNEIRTLTSQALHLPYLEVPVDANAAAPAPAAVPAPVTAPAKEKRNANEELQAL</sequence>
<feature type="region of interest" description="Disordered" evidence="7">
    <location>
        <begin position="71"/>
        <end position="92"/>
    </location>
</feature>
<dbReference type="Pfam" id="PF06039">
    <property type="entry name" value="Mqo"/>
    <property type="match status" value="1"/>
</dbReference>
<name>A0A9P6XPQ6_9FUNG</name>
<dbReference type="AlphaFoldDB" id="A0A9P6XPQ6"/>
<comment type="caution">
    <text evidence="8">The sequence shown here is derived from an EMBL/GenBank/DDBJ whole genome shotgun (WGS) entry which is preliminary data.</text>
</comment>
<evidence type="ECO:0000256" key="5">
    <source>
        <dbReference type="ARBA" id="ARBA00022827"/>
    </source>
</evidence>
<dbReference type="GO" id="GO:0008924">
    <property type="term" value="F:L-malate dehydrogenase (quinone) activity"/>
    <property type="evidence" value="ECO:0007669"/>
    <property type="project" value="InterPro"/>
</dbReference>
<accession>A0A9P6XPQ6</accession>
<dbReference type="EMBL" id="JAANIU010013763">
    <property type="protein sequence ID" value="KAG1529886.1"/>
    <property type="molecule type" value="Genomic_DNA"/>
</dbReference>
<evidence type="ECO:0000256" key="4">
    <source>
        <dbReference type="ARBA" id="ARBA00022630"/>
    </source>
</evidence>
<organism evidence="8 9">
    <name type="scientific">Rhizopus delemar</name>
    <dbReference type="NCBI Taxonomy" id="936053"/>
    <lineage>
        <taxon>Eukaryota</taxon>
        <taxon>Fungi</taxon>
        <taxon>Fungi incertae sedis</taxon>
        <taxon>Mucoromycota</taxon>
        <taxon>Mucoromycotina</taxon>
        <taxon>Mucoromycetes</taxon>
        <taxon>Mucorales</taxon>
        <taxon>Mucorineae</taxon>
        <taxon>Rhizopodaceae</taxon>
        <taxon>Rhizopus</taxon>
    </lineage>
</organism>
<keyword evidence="4" id="KW-0285">Flavoprotein</keyword>
<evidence type="ECO:0000256" key="7">
    <source>
        <dbReference type="SAM" id="MobiDB-lite"/>
    </source>
</evidence>
<comment type="pathway">
    <text evidence="2">Carbohydrate metabolism; tricarboxylic acid cycle.</text>
</comment>
<comment type="cofactor">
    <cofactor evidence="1">
        <name>FAD</name>
        <dbReference type="ChEBI" id="CHEBI:57692"/>
    </cofactor>
</comment>
<evidence type="ECO:0000256" key="2">
    <source>
        <dbReference type="ARBA" id="ARBA00005163"/>
    </source>
</evidence>
<evidence type="ECO:0000313" key="8">
    <source>
        <dbReference type="EMBL" id="KAG1529886.1"/>
    </source>
</evidence>
<dbReference type="GO" id="GO:0006099">
    <property type="term" value="P:tricarboxylic acid cycle"/>
    <property type="evidence" value="ECO:0007669"/>
    <property type="project" value="UniProtKB-KW"/>
</dbReference>
<keyword evidence="9" id="KW-1185">Reference proteome</keyword>
<evidence type="ECO:0000256" key="6">
    <source>
        <dbReference type="ARBA" id="ARBA00023002"/>
    </source>
</evidence>
<proteinExistence type="predicted"/>
<evidence type="ECO:0000256" key="3">
    <source>
        <dbReference type="ARBA" id="ARBA00022532"/>
    </source>
</evidence>